<evidence type="ECO:0000313" key="5">
    <source>
        <dbReference type="Proteomes" id="UP000078561"/>
    </source>
</evidence>
<feature type="compositionally biased region" description="Low complexity" evidence="1">
    <location>
        <begin position="571"/>
        <end position="584"/>
    </location>
</feature>
<evidence type="ECO:0000256" key="2">
    <source>
        <dbReference type="SAM" id="Phobius"/>
    </source>
</evidence>
<feature type="compositionally biased region" description="Basic and acidic residues" evidence="1">
    <location>
        <begin position="725"/>
        <end position="734"/>
    </location>
</feature>
<keyword evidence="2" id="KW-1133">Transmembrane helix</keyword>
<evidence type="ECO:0000313" key="4">
    <source>
        <dbReference type="EMBL" id="SAL99439.1"/>
    </source>
</evidence>
<feature type="compositionally biased region" description="Low complexity" evidence="1">
    <location>
        <begin position="681"/>
        <end position="705"/>
    </location>
</feature>
<dbReference type="GO" id="GO:0004366">
    <property type="term" value="F:glycerol-3-phosphate O-acyltransferase activity"/>
    <property type="evidence" value="ECO:0007669"/>
    <property type="project" value="TreeGrafter"/>
</dbReference>
<keyword evidence="2" id="KW-0812">Transmembrane</keyword>
<evidence type="ECO:0000256" key="1">
    <source>
        <dbReference type="SAM" id="MobiDB-lite"/>
    </source>
</evidence>
<name>A0A168MYA0_ABSGL</name>
<sequence length="734" mass="81976">MIDPKTLTYNIALWLFNVLADLFFREIRARNAYRIPTQGPVIFVVGPHANQFVDPIMVMRECKRQVSFLIAEKSMHQRGIGTFAKMVNAIPVIRPQDLAVKGVGTIRLLDRKLEPLRIVGDGTQFLQQLAPHHQIVLPNKGGQAEVVEVLSDTELIIKKEFKDLKALSLLTEGTPFKCIPHVDQDAVYRCVHDQLNQNQCITIFPEGGSHDRAELLPLKAGVTLMALGAMAKYPGLDVKIVPCGLNYFHAHRFRSRAVIEFGTPISIKQDLVEKYRQGGPDKREACGKLLDTIYDALKSVTVNAGSYETLMMIQAARRLYKPAHRKLHISQVVDLNRRFLIGYNLFKQEPQVEELHQRVLAYNQLLKYHGIRDHQVSKTDLGGKHTLVLLMKRCFKLTLISLCGFPGAVLNLPVIIVARVISQKKADAALKGSSVKIAGRDVLATWKLLVGLVLIPTLYSFYGFLVFLSLLQTSLELKWKLIIPLASMVFISAMSYASLQFGEIGMDIARSLQPLVMALLDPESVQVLRQNRSKLSRDITDVINEYGPQAFPDFDADYISRTMTAAHHHPSATSPSPTPSKSASNFNLSAMRNRLPRLRSGFFQQAARMEWLDDKNIFTWGGGLTNKLYKGGSQDSLDVSSAAGEDGYFWGRFISRSGSESSTPFRSRSNSFTMTSDHPITGLSMTSLTPSTTTSTTTTAILDSSLPDHDGFDKPTFKIQDMDEDKGLELKKRK</sequence>
<feature type="transmembrane region" description="Helical" evidence="2">
    <location>
        <begin position="481"/>
        <end position="499"/>
    </location>
</feature>
<dbReference type="AlphaFoldDB" id="A0A168MYA0"/>
<dbReference type="OMA" id="FEMQHEG"/>
<dbReference type="PANTHER" id="PTHR31605">
    <property type="entry name" value="GLYCEROL-3-PHOSPHATE O-ACYLTRANSFERASE 1"/>
    <property type="match status" value="1"/>
</dbReference>
<feature type="transmembrane region" description="Helical" evidence="2">
    <location>
        <begin position="399"/>
        <end position="421"/>
    </location>
</feature>
<feature type="transmembrane region" description="Helical" evidence="2">
    <location>
        <begin position="6"/>
        <end position="24"/>
    </location>
</feature>
<feature type="region of interest" description="Disordered" evidence="1">
    <location>
        <begin position="565"/>
        <end position="585"/>
    </location>
</feature>
<dbReference type="InterPro" id="IPR002123">
    <property type="entry name" value="Plipid/glycerol_acylTrfase"/>
</dbReference>
<feature type="transmembrane region" description="Helical" evidence="2">
    <location>
        <begin position="448"/>
        <end position="469"/>
    </location>
</feature>
<dbReference type="SUPFAM" id="SSF69593">
    <property type="entry name" value="Glycerol-3-phosphate (1)-acyltransferase"/>
    <property type="match status" value="1"/>
</dbReference>
<dbReference type="FunCoup" id="A0A168MYA0">
    <property type="interactions" value="133"/>
</dbReference>
<dbReference type="CDD" id="cd07992">
    <property type="entry name" value="LPLAT_AAK14816-like"/>
    <property type="match status" value="1"/>
</dbReference>
<dbReference type="EMBL" id="LT552697">
    <property type="protein sequence ID" value="SAL99439.1"/>
    <property type="molecule type" value="Genomic_DNA"/>
</dbReference>
<feature type="region of interest" description="Disordered" evidence="1">
    <location>
        <begin position="658"/>
        <end position="734"/>
    </location>
</feature>
<dbReference type="STRING" id="4829.A0A168MYA0"/>
<dbReference type="Proteomes" id="UP000078561">
    <property type="component" value="Unassembled WGS sequence"/>
</dbReference>
<feature type="compositionally biased region" description="Polar residues" evidence="1">
    <location>
        <begin position="658"/>
        <end position="678"/>
    </location>
</feature>
<reference evidence="4" key="1">
    <citation type="submission" date="2016-04" db="EMBL/GenBank/DDBJ databases">
        <authorList>
            <person name="Evans L.H."/>
            <person name="Alamgir A."/>
            <person name="Owens N."/>
            <person name="Weber N.D."/>
            <person name="Virtaneva K."/>
            <person name="Barbian K."/>
            <person name="Babar A."/>
            <person name="Rosenke K."/>
        </authorList>
    </citation>
    <scope>NUCLEOTIDE SEQUENCE [LARGE SCALE GENOMIC DNA]</scope>
    <source>
        <strain evidence="4">CBS 101.48</strain>
    </source>
</reference>
<dbReference type="SMART" id="SM00563">
    <property type="entry name" value="PlsC"/>
    <property type="match status" value="1"/>
</dbReference>
<accession>A0A168MYA0</accession>
<dbReference type="InterPro" id="IPR052744">
    <property type="entry name" value="GPAT/DAPAT"/>
</dbReference>
<protein>
    <recommendedName>
        <fullName evidence="3">Phospholipid/glycerol acyltransferase domain-containing protein</fullName>
    </recommendedName>
</protein>
<organism evidence="4">
    <name type="scientific">Absidia glauca</name>
    <name type="common">Pin mould</name>
    <dbReference type="NCBI Taxonomy" id="4829"/>
    <lineage>
        <taxon>Eukaryota</taxon>
        <taxon>Fungi</taxon>
        <taxon>Fungi incertae sedis</taxon>
        <taxon>Mucoromycota</taxon>
        <taxon>Mucoromycotina</taxon>
        <taxon>Mucoromycetes</taxon>
        <taxon>Mucorales</taxon>
        <taxon>Cunninghamellaceae</taxon>
        <taxon>Absidia</taxon>
    </lineage>
</organism>
<feature type="compositionally biased region" description="Basic and acidic residues" evidence="1">
    <location>
        <begin position="706"/>
        <end position="716"/>
    </location>
</feature>
<keyword evidence="5" id="KW-1185">Reference proteome</keyword>
<gene>
    <name evidence="4" type="primary">ABSGL_05053.1 scaffold 6272</name>
</gene>
<dbReference type="GO" id="GO:0016287">
    <property type="term" value="F:glycerone-phosphate O-acyltransferase activity"/>
    <property type="evidence" value="ECO:0007669"/>
    <property type="project" value="TreeGrafter"/>
</dbReference>
<keyword evidence="2" id="KW-0472">Membrane</keyword>
<dbReference type="Pfam" id="PF01553">
    <property type="entry name" value="Acyltransferase"/>
    <property type="match status" value="1"/>
</dbReference>
<dbReference type="GO" id="GO:0008654">
    <property type="term" value="P:phospholipid biosynthetic process"/>
    <property type="evidence" value="ECO:0007669"/>
    <property type="project" value="TreeGrafter"/>
</dbReference>
<proteinExistence type="predicted"/>
<dbReference type="PANTHER" id="PTHR31605:SF0">
    <property type="entry name" value="GLYCEROL-3-PHOSPHATE O-ACYLTRANSFERASE 1"/>
    <property type="match status" value="1"/>
</dbReference>
<feature type="domain" description="Phospholipid/glycerol acyltransferase" evidence="3">
    <location>
        <begin position="42"/>
        <end position="248"/>
    </location>
</feature>
<dbReference type="InParanoid" id="A0A168MYA0"/>
<dbReference type="OrthoDB" id="2427554at2759"/>
<evidence type="ECO:0000259" key="3">
    <source>
        <dbReference type="SMART" id="SM00563"/>
    </source>
</evidence>